<feature type="transmembrane region" description="Helical" evidence="7">
    <location>
        <begin position="53"/>
        <end position="78"/>
    </location>
</feature>
<evidence type="ECO:0000256" key="5">
    <source>
        <dbReference type="ARBA" id="ARBA00022989"/>
    </source>
</evidence>
<sequence>MATYLQSLQPSPLAVFRKRSFTLLWLAQLVSTMGSALTSLAASILIFRLTGSALSVGFMLMATALPSLLVGLIAGVFVDQWNRKRIMLATDLLRALLAALIPFLLPFGIGWLYLIVVLSSTLGQFWEPAHATLLPEIATDEELAAANALICISAFGSTAVGFAAAGLLTSQYSIAWAFYVDALTFLLSAASIARLNVAPLATSGTPSMAMVLGNLRVGIRGLWATPLLRSLLLSCVPAFFGIGLLNTVLLPFALRALHATEFEYGLIEAFSSVGFVAGALLMARFADRFHPGQWIALSYLALGILCAGLSLATSVPLVIGLYSVAGFVNAPNYVGRSLVIQRGTVREMRGRVNSAFLVTRNVVFLMGMAAAGLADLFGVRQVYLAGALTMIGAGTLVLVLPGLGQPAAEWRRAMVMLRGARGAPGLGRGIGATRADVDLLALRVPALATLSVHDRRSLAQTARVHDVAAGTAIVHQGDTSDAAYFILDGRTVAGRDDEHGYRVLEVLNAGDFFGEIAALAGVPRTATVVADRSTRLLRVPAATLRHLMRDPRLNRILLSKLTERMVRMNMIDLPRFAGLDQRALQELRTQHPPA</sequence>
<proteinExistence type="predicted"/>
<dbReference type="Gene3D" id="1.20.1250.20">
    <property type="entry name" value="MFS general substrate transporter like domains"/>
    <property type="match status" value="1"/>
</dbReference>
<dbReference type="EMBL" id="CADCTK010000278">
    <property type="protein sequence ID" value="CAA9235897.1"/>
    <property type="molecule type" value="Genomic_DNA"/>
</dbReference>
<feature type="transmembrane region" description="Helical" evidence="7">
    <location>
        <begin position="231"/>
        <end position="252"/>
    </location>
</feature>
<evidence type="ECO:0000256" key="4">
    <source>
        <dbReference type="ARBA" id="ARBA00022692"/>
    </source>
</evidence>
<feature type="transmembrane region" description="Helical" evidence="7">
    <location>
        <begin position="383"/>
        <end position="404"/>
    </location>
</feature>
<comment type="subcellular location">
    <subcellularLocation>
        <location evidence="1">Cell membrane</location>
        <topology evidence="1">Multi-pass membrane protein</topology>
    </subcellularLocation>
</comment>
<dbReference type="CDD" id="cd00038">
    <property type="entry name" value="CAP_ED"/>
    <property type="match status" value="1"/>
</dbReference>
<dbReference type="PANTHER" id="PTHR23513:SF6">
    <property type="entry name" value="MAJOR FACILITATOR SUPERFAMILY ASSOCIATED DOMAIN-CONTAINING PROTEIN"/>
    <property type="match status" value="1"/>
</dbReference>
<dbReference type="InterPro" id="IPR018490">
    <property type="entry name" value="cNMP-bd_dom_sf"/>
</dbReference>
<protein>
    <recommendedName>
        <fullName evidence="8">Cyclic nucleotide-binding domain-containing protein</fullName>
    </recommendedName>
</protein>
<feature type="transmembrane region" description="Helical" evidence="7">
    <location>
        <begin position="21"/>
        <end position="47"/>
    </location>
</feature>
<dbReference type="InterPro" id="IPR000595">
    <property type="entry name" value="cNMP-bd_dom"/>
</dbReference>
<organism evidence="9">
    <name type="scientific">uncultured Chloroflexia bacterium</name>
    <dbReference type="NCBI Taxonomy" id="1672391"/>
    <lineage>
        <taxon>Bacteria</taxon>
        <taxon>Bacillati</taxon>
        <taxon>Chloroflexota</taxon>
        <taxon>Chloroflexia</taxon>
        <taxon>environmental samples</taxon>
    </lineage>
</organism>
<dbReference type="SUPFAM" id="SSF103473">
    <property type="entry name" value="MFS general substrate transporter"/>
    <property type="match status" value="1"/>
</dbReference>
<evidence type="ECO:0000256" key="3">
    <source>
        <dbReference type="ARBA" id="ARBA00022475"/>
    </source>
</evidence>
<keyword evidence="4 7" id="KW-0812">Transmembrane</keyword>
<dbReference type="CDD" id="cd06173">
    <property type="entry name" value="MFS_MefA_like"/>
    <property type="match status" value="1"/>
</dbReference>
<dbReference type="InterPro" id="IPR014710">
    <property type="entry name" value="RmlC-like_jellyroll"/>
</dbReference>
<dbReference type="Pfam" id="PF00027">
    <property type="entry name" value="cNMP_binding"/>
    <property type="match status" value="1"/>
</dbReference>
<evidence type="ECO:0000256" key="6">
    <source>
        <dbReference type="ARBA" id="ARBA00023136"/>
    </source>
</evidence>
<feature type="transmembrane region" description="Helical" evidence="7">
    <location>
        <begin position="264"/>
        <end position="282"/>
    </location>
</feature>
<gene>
    <name evidence="9" type="ORF">AVDCRST_MAG26-1194</name>
</gene>
<feature type="domain" description="Cyclic nucleotide-binding" evidence="8">
    <location>
        <begin position="446"/>
        <end position="548"/>
    </location>
</feature>
<dbReference type="InterPro" id="IPR036259">
    <property type="entry name" value="MFS_trans_sf"/>
</dbReference>
<dbReference type="SUPFAM" id="SSF51206">
    <property type="entry name" value="cAMP-binding domain-like"/>
    <property type="match status" value="1"/>
</dbReference>
<feature type="transmembrane region" description="Helical" evidence="7">
    <location>
        <begin position="99"/>
        <end position="123"/>
    </location>
</feature>
<name>A0A6J4HWE9_9CHLR</name>
<evidence type="ECO:0000256" key="2">
    <source>
        <dbReference type="ARBA" id="ARBA00022448"/>
    </source>
</evidence>
<keyword evidence="5 7" id="KW-1133">Transmembrane helix</keyword>
<reference evidence="9" key="1">
    <citation type="submission" date="2020-02" db="EMBL/GenBank/DDBJ databases">
        <authorList>
            <person name="Meier V. D."/>
        </authorList>
    </citation>
    <scope>NUCLEOTIDE SEQUENCE</scope>
    <source>
        <strain evidence="9">AVDCRST_MAG26</strain>
    </source>
</reference>
<evidence type="ECO:0000256" key="1">
    <source>
        <dbReference type="ARBA" id="ARBA00004651"/>
    </source>
</evidence>
<keyword evidence="6 7" id="KW-0472">Membrane</keyword>
<feature type="transmembrane region" description="Helical" evidence="7">
    <location>
        <begin position="355"/>
        <end position="377"/>
    </location>
</feature>
<feature type="transmembrane region" description="Helical" evidence="7">
    <location>
        <begin position="174"/>
        <end position="193"/>
    </location>
</feature>
<dbReference type="GO" id="GO:0005886">
    <property type="term" value="C:plasma membrane"/>
    <property type="evidence" value="ECO:0007669"/>
    <property type="project" value="UniProtKB-SubCell"/>
</dbReference>
<accession>A0A6J4HWE9</accession>
<dbReference type="PANTHER" id="PTHR23513">
    <property type="entry name" value="INTEGRAL MEMBRANE EFFLUX PROTEIN-RELATED"/>
    <property type="match status" value="1"/>
</dbReference>
<dbReference type="AlphaFoldDB" id="A0A6J4HWE9"/>
<keyword evidence="3" id="KW-1003">Cell membrane</keyword>
<keyword evidence="2" id="KW-0813">Transport</keyword>
<evidence type="ECO:0000256" key="7">
    <source>
        <dbReference type="SAM" id="Phobius"/>
    </source>
</evidence>
<feature type="transmembrane region" description="Helical" evidence="7">
    <location>
        <begin position="143"/>
        <end position="167"/>
    </location>
</feature>
<dbReference type="InterPro" id="IPR010290">
    <property type="entry name" value="TM_effector"/>
</dbReference>
<dbReference type="Gene3D" id="2.60.120.10">
    <property type="entry name" value="Jelly Rolls"/>
    <property type="match status" value="1"/>
</dbReference>
<dbReference type="PRINTS" id="PR00103">
    <property type="entry name" value="CAMPKINASE"/>
</dbReference>
<evidence type="ECO:0000313" key="9">
    <source>
        <dbReference type="EMBL" id="CAA9235897.1"/>
    </source>
</evidence>
<dbReference type="Pfam" id="PF05977">
    <property type="entry name" value="MFS_3"/>
    <property type="match status" value="1"/>
</dbReference>
<dbReference type="PROSITE" id="PS50042">
    <property type="entry name" value="CNMP_BINDING_3"/>
    <property type="match status" value="1"/>
</dbReference>
<evidence type="ECO:0000259" key="8">
    <source>
        <dbReference type="PROSITE" id="PS50042"/>
    </source>
</evidence>
<dbReference type="SMART" id="SM00100">
    <property type="entry name" value="cNMP"/>
    <property type="match status" value="1"/>
</dbReference>